<keyword evidence="1" id="KW-0812">Transmembrane</keyword>
<accession>A0ABP0QE59</accession>
<gene>
    <name evidence="2" type="ORF">CCMP2556_LOCUS41828</name>
</gene>
<protein>
    <recommendedName>
        <fullName evidence="4">Dolichyldiphosphatase</fullName>
    </recommendedName>
</protein>
<feature type="transmembrane region" description="Helical" evidence="1">
    <location>
        <begin position="171"/>
        <end position="192"/>
    </location>
</feature>
<evidence type="ECO:0000313" key="2">
    <source>
        <dbReference type="EMBL" id="CAK9086313.1"/>
    </source>
</evidence>
<comment type="caution">
    <text evidence="2">The sequence shown here is derived from an EMBL/GenBank/DDBJ whole genome shotgun (WGS) entry which is preliminary data.</text>
</comment>
<dbReference type="EMBL" id="CAXAMN010024395">
    <property type="protein sequence ID" value="CAK9086313.1"/>
    <property type="molecule type" value="Genomic_DNA"/>
</dbReference>
<feature type="transmembrane region" description="Helical" evidence="1">
    <location>
        <begin position="28"/>
        <end position="50"/>
    </location>
</feature>
<sequence>MFKLFIRNGVPRLPGDVTLPHDTRFIDWVAVVYSYIPFVIPLLVFCELLITRGTRQLSILLFTGMTTLANELLVKPFCALPRPGALGPAPGVLTNSLGEHAGSCNTSCGMPSSHSTMAIGFLMLTMFDGIIRVKPDTFLLSQEEVEMQQTLREMISVTPLAPKRVMGNTEFLGFFFTWMILLGPVPMMRVVLRDHTAVQVCVGGLLGAARELGESSEKALFWNSCSGPLSCPVMCSVRSVLAPFVAMPGAPFVASILPVYVNKKRNV</sequence>
<organism evidence="2 3">
    <name type="scientific">Durusdinium trenchii</name>
    <dbReference type="NCBI Taxonomy" id="1381693"/>
    <lineage>
        <taxon>Eukaryota</taxon>
        <taxon>Sar</taxon>
        <taxon>Alveolata</taxon>
        <taxon>Dinophyceae</taxon>
        <taxon>Suessiales</taxon>
        <taxon>Symbiodiniaceae</taxon>
        <taxon>Durusdinium</taxon>
    </lineage>
</organism>
<reference evidence="2 3" key="1">
    <citation type="submission" date="2024-02" db="EMBL/GenBank/DDBJ databases">
        <authorList>
            <person name="Chen Y."/>
            <person name="Shah S."/>
            <person name="Dougan E. K."/>
            <person name="Thang M."/>
            <person name="Chan C."/>
        </authorList>
    </citation>
    <scope>NUCLEOTIDE SEQUENCE [LARGE SCALE GENOMIC DNA]</scope>
</reference>
<evidence type="ECO:0000256" key="1">
    <source>
        <dbReference type="SAM" id="Phobius"/>
    </source>
</evidence>
<proteinExistence type="predicted"/>
<keyword evidence="3" id="KW-1185">Reference proteome</keyword>
<dbReference type="Proteomes" id="UP001642484">
    <property type="component" value="Unassembled WGS sequence"/>
</dbReference>
<evidence type="ECO:0008006" key="4">
    <source>
        <dbReference type="Google" id="ProtNLM"/>
    </source>
</evidence>
<name>A0ABP0QE59_9DINO</name>
<evidence type="ECO:0000313" key="3">
    <source>
        <dbReference type="Proteomes" id="UP001642484"/>
    </source>
</evidence>
<feature type="transmembrane region" description="Helical" evidence="1">
    <location>
        <begin position="240"/>
        <end position="261"/>
    </location>
</feature>
<keyword evidence="1" id="KW-0472">Membrane</keyword>
<keyword evidence="1" id="KW-1133">Transmembrane helix</keyword>